<dbReference type="EMBL" id="VSRR010001212">
    <property type="protein sequence ID" value="MPC23493.1"/>
    <property type="molecule type" value="Genomic_DNA"/>
</dbReference>
<protein>
    <submittedName>
        <fullName evidence="1">Uncharacterized protein</fullName>
    </submittedName>
</protein>
<gene>
    <name evidence="1" type="ORF">E2C01_016543</name>
</gene>
<proteinExistence type="predicted"/>
<organism evidence="1 2">
    <name type="scientific">Portunus trituberculatus</name>
    <name type="common">Swimming crab</name>
    <name type="synonym">Neptunus trituberculatus</name>
    <dbReference type="NCBI Taxonomy" id="210409"/>
    <lineage>
        <taxon>Eukaryota</taxon>
        <taxon>Metazoa</taxon>
        <taxon>Ecdysozoa</taxon>
        <taxon>Arthropoda</taxon>
        <taxon>Crustacea</taxon>
        <taxon>Multicrustacea</taxon>
        <taxon>Malacostraca</taxon>
        <taxon>Eumalacostraca</taxon>
        <taxon>Eucarida</taxon>
        <taxon>Decapoda</taxon>
        <taxon>Pleocyemata</taxon>
        <taxon>Brachyura</taxon>
        <taxon>Eubrachyura</taxon>
        <taxon>Portunoidea</taxon>
        <taxon>Portunidae</taxon>
        <taxon>Portuninae</taxon>
        <taxon>Portunus</taxon>
    </lineage>
</organism>
<dbReference type="Proteomes" id="UP000324222">
    <property type="component" value="Unassembled WGS sequence"/>
</dbReference>
<keyword evidence="2" id="KW-1185">Reference proteome</keyword>
<comment type="caution">
    <text evidence="1">The sequence shown here is derived from an EMBL/GenBank/DDBJ whole genome shotgun (WGS) entry which is preliminary data.</text>
</comment>
<accession>A0A5B7DR68</accession>
<name>A0A5B7DR68_PORTR</name>
<evidence type="ECO:0000313" key="1">
    <source>
        <dbReference type="EMBL" id="MPC23493.1"/>
    </source>
</evidence>
<reference evidence="1 2" key="1">
    <citation type="submission" date="2019-05" db="EMBL/GenBank/DDBJ databases">
        <title>Another draft genome of Portunus trituberculatus and its Hox gene families provides insights of decapod evolution.</title>
        <authorList>
            <person name="Jeong J.-H."/>
            <person name="Song I."/>
            <person name="Kim S."/>
            <person name="Choi T."/>
            <person name="Kim D."/>
            <person name="Ryu S."/>
            <person name="Kim W."/>
        </authorList>
    </citation>
    <scope>NUCLEOTIDE SEQUENCE [LARGE SCALE GENOMIC DNA]</scope>
    <source>
        <tissue evidence="1">Muscle</tissue>
    </source>
</reference>
<evidence type="ECO:0000313" key="2">
    <source>
        <dbReference type="Proteomes" id="UP000324222"/>
    </source>
</evidence>
<sequence>MVCVGVERGVGMAVLLVWRGGEGGGGGGVSEGGVAVKGWGDQVGCGGSGVVMVVVTAMRGGAYIYSRGA</sequence>
<dbReference type="AlphaFoldDB" id="A0A5B7DR68"/>